<dbReference type="PANTHER" id="PTHR30246">
    <property type="entry name" value="2-KETO-3-DEOXY-6-PHOSPHOGLUCONATE ALDOLASE"/>
    <property type="match status" value="1"/>
</dbReference>
<dbReference type="KEGG" id="marb:CJ263_06550"/>
<dbReference type="AlphaFoldDB" id="A0A223V4H0"/>
<evidence type="ECO:0000256" key="1">
    <source>
        <dbReference type="ARBA" id="ARBA00004761"/>
    </source>
</evidence>
<gene>
    <name evidence="6" type="ORF">CJ263_06550</name>
</gene>
<evidence type="ECO:0000256" key="2">
    <source>
        <dbReference type="ARBA" id="ARBA00006906"/>
    </source>
</evidence>
<dbReference type="EMBL" id="CP022957">
    <property type="protein sequence ID" value="ASV29908.1"/>
    <property type="molecule type" value="Genomic_DNA"/>
</dbReference>
<dbReference type="RefSeq" id="WP_094996531.1">
    <property type="nucleotide sequence ID" value="NZ_BMJL01000006.1"/>
</dbReference>
<dbReference type="InterPro" id="IPR013785">
    <property type="entry name" value="Aldolase_TIM"/>
</dbReference>
<dbReference type="Gene3D" id="3.20.20.70">
    <property type="entry name" value="Aldolase class I"/>
    <property type="match status" value="1"/>
</dbReference>
<dbReference type="NCBIfam" id="NF005499">
    <property type="entry name" value="PRK07114.1"/>
    <property type="match status" value="1"/>
</dbReference>
<keyword evidence="4 6" id="KW-0456">Lyase</keyword>
<dbReference type="EC" id="4.1.2.14" evidence="6"/>
<proteinExistence type="inferred from homology"/>
<keyword evidence="7" id="KW-1185">Reference proteome</keyword>
<dbReference type="Proteomes" id="UP000215244">
    <property type="component" value="Chromosome"/>
</dbReference>
<comment type="subunit">
    <text evidence="3">Homotrimer.</text>
</comment>
<name>A0A223V4H0_9FLAO</name>
<evidence type="ECO:0000256" key="5">
    <source>
        <dbReference type="ARBA" id="ARBA00023277"/>
    </source>
</evidence>
<sequence length="225" mass="24379">MAKYSRLEVAAVMKETGMVPLFYHADIELGKKVLKACYEGGARLMEFTARGDFAFEVFSELNKYALKELPGMIMGVGSITDAAAASMFMQMGANFIVTPSLREDIALVCNRRKVLWSPGCGSLTEINRAEELGCEIIKLFPGSTYGPGFVKAIKGPQPWTSIMPTGGVSTDEGNLKGWFDAGVTCVGMGSQLIGKEVLANRDFDGLTKTVKDTLALIKSIRRVES</sequence>
<reference evidence="6 7" key="1">
    <citation type="submission" date="2017-08" db="EMBL/GenBank/DDBJ databases">
        <title>The complete genome sequence of Maribacter sp. B1, isolated from deep-sea sediment.</title>
        <authorList>
            <person name="Wu Y.-H."/>
            <person name="Cheng H."/>
            <person name="Xu X.-W."/>
        </authorList>
    </citation>
    <scope>NUCLEOTIDE SEQUENCE [LARGE SCALE GENOMIC DNA]</scope>
    <source>
        <strain evidence="6 7">B1</strain>
    </source>
</reference>
<dbReference type="SUPFAM" id="SSF51569">
    <property type="entry name" value="Aldolase"/>
    <property type="match status" value="1"/>
</dbReference>
<evidence type="ECO:0000313" key="6">
    <source>
        <dbReference type="EMBL" id="ASV29908.1"/>
    </source>
</evidence>
<keyword evidence="5" id="KW-0119">Carbohydrate metabolism</keyword>
<comment type="similarity">
    <text evidence="2">Belongs to the KHG/KDPG aldolase family.</text>
</comment>
<comment type="pathway">
    <text evidence="1">Carbohydrate acid metabolism.</text>
</comment>
<organism evidence="6 7">
    <name type="scientific">Maribacter cobaltidurans</name>
    <dbReference type="NCBI Taxonomy" id="1178778"/>
    <lineage>
        <taxon>Bacteria</taxon>
        <taxon>Pseudomonadati</taxon>
        <taxon>Bacteroidota</taxon>
        <taxon>Flavobacteriia</taxon>
        <taxon>Flavobacteriales</taxon>
        <taxon>Flavobacteriaceae</taxon>
        <taxon>Maribacter</taxon>
    </lineage>
</organism>
<protein>
    <submittedName>
        <fullName evidence="6">Bifunctional 4-hydroxy-2-oxoglutarate aldolase/2-dehydro-3-deoxy-phosphogluconate aldolase</fullName>
        <ecNumber evidence="6">4.1.2.14</ecNumber>
        <ecNumber evidence="6">4.1.3.16</ecNumber>
    </submittedName>
</protein>
<evidence type="ECO:0000313" key="7">
    <source>
        <dbReference type="Proteomes" id="UP000215244"/>
    </source>
</evidence>
<dbReference type="PANTHER" id="PTHR30246:SF1">
    <property type="entry name" value="2-DEHYDRO-3-DEOXY-6-PHOSPHOGALACTONATE ALDOLASE-RELATED"/>
    <property type="match status" value="1"/>
</dbReference>
<dbReference type="GO" id="GO:0008700">
    <property type="term" value="F:(R,S)-4-hydroxy-2-oxoglutarate aldolase activity"/>
    <property type="evidence" value="ECO:0007669"/>
    <property type="project" value="UniProtKB-EC"/>
</dbReference>
<dbReference type="CDD" id="cd00452">
    <property type="entry name" value="KDPG_aldolase"/>
    <property type="match status" value="1"/>
</dbReference>
<dbReference type="GO" id="GO:0008675">
    <property type="term" value="F:2-dehydro-3-deoxy-phosphogluconate aldolase activity"/>
    <property type="evidence" value="ECO:0007669"/>
    <property type="project" value="UniProtKB-EC"/>
</dbReference>
<dbReference type="OrthoDB" id="9802667at2"/>
<accession>A0A223V4H0</accession>
<dbReference type="Pfam" id="PF01081">
    <property type="entry name" value="Aldolase"/>
    <property type="match status" value="1"/>
</dbReference>
<evidence type="ECO:0000256" key="3">
    <source>
        <dbReference type="ARBA" id="ARBA00011233"/>
    </source>
</evidence>
<dbReference type="EC" id="4.1.3.16" evidence="6"/>
<evidence type="ECO:0000256" key="4">
    <source>
        <dbReference type="ARBA" id="ARBA00023239"/>
    </source>
</evidence>
<dbReference type="InterPro" id="IPR000887">
    <property type="entry name" value="Aldlse_KDPG_KHG"/>
</dbReference>